<protein>
    <recommendedName>
        <fullName evidence="4">Lipocalin-like domain-containing protein</fullName>
    </recommendedName>
</protein>
<organism evidence="2 3">
    <name type="scientific">Dawidia cretensis</name>
    <dbReference type="NCBI Taxonomy" id="2782350"/>
    <lineage>
        <taxon>Bacteria</taxon>
        <taxon>Pseudomonadati</taxon>
        <taxon>Bacteroidota</taxon>
        <taxon>Cytophagia</taxon>
        <taxon>Cytophagales</taxon>
        <taxon>Chryseotaleaceae</taxon>
        <taxon>Dawidia</taxon>
    </lineage>
</organism>
<evidence type="ECO:0000313" key="3">
    <source>
        <dbReference type="Proteomes" id="UP001319080"/>
    </source>
</evidence>
<evidence type="ECO:0000313" key="2">
    <source>
        <dbReference type="EMBL" id="MBT1709876.1"/>
    </source>
</evidence>
<gene>
    <name evidence="2" type="ORF">KK062_16645</name>
</gene>
<accession>A0AAP2DYW9</accession>
<reference evidence="2 3" key="1">
    <citation type="submission" date="2021-05" db="EMBL/GenBank/DDBJ databases">
        <title>A Polyphasic approach of four new species of the genus Ohtaekwangia: Ohtaekwangia histidinii sp. nov., Ohtaekwangia cretensis sp. nov., Ohtaekwangia indiensis sp. nov., Ohtaekwangia reichenbachii sp. nov. from diverse environment.</title>
        <authorList>
            <person name="Octaviana S."/>
        </authorList>
    </citation>
    <scope>NUCLEOTIDE SEQUENCE [LARGE SCALE GENOMIC DNA]</scope>
    <source>
        <strain evidence="2 3">PWU5</strain>
    </source>
</reference>
<dbReference type="RefSeq" id="WP_254085455.1">
    <property type="nucleotide sequence ID" value="NZ_JAHESE010000017.1"/>
</dbReference>
<dbReference type="AlphaFoldDB" id="A0AAP2DYW9"/>
<evidence type="ECO:0008006" key="4">
    <source>
        <dbReference type="Google" id="ProtNLM"/>
    </source>
</evidence>
<keyword evidence="3" id="KW-1185">Reference proteome</keyword>
<evidence type="ECO:0000256" key="1">
    <source>
        <dbReference type="SAM" id="SignalP"/>
    </source>
</evidence>
<feature type="chain" id="PRO_5043041597" description="Lipocalin-like domain-containing protein" evidence="1">
    <location>
        <begin position="24"/>
        <end position="148"/>
    </location>
</feature>
<keyword evidence="1" id="KW-0732">Signal</keyword>
<proteinExistence type="predicted"/>
<comment type="caution">
    <text evidence="2">The sequence shown here is derived from an EMBL/GenBank/DDBJ whole genome shotgun (WGS) entry which is preliminary data.</text>
</comment>
<feature type="signal peptide" evidence="1">
    <location>
        <begin position="1"/>
        <end position="23"/>
    </location>
</feature>
<dbReference type="Proteomes" id="UP001319080">
    <property type="component" value="Unassembled WGS sequence"/>
</dbReference>
<sequence length="148" mass="16514">MKLAIVFCLACLCGLASTVPIQAQSLIGKWQLVKQTSCLDDDDDLAVDELGMQEVVDDMKSRAGSSAQVLQLKDNNSGEENTRIISRKKTYNSRSFLYKYDGTSLHFLDKKSRTIIESFTVEKLEGDSLIISNVSRACETKVFVRIKP</sequence>
<dbReference type="EMBL" id="JAHESE010000017">
    <property type="protein sequence ID" value="MBT1709876.1"/>
    <property type="molecule type" value="Genomic_DNA"/>
</dbReference>
<name>A0AAP2DYW9_9BACT</name>